<organism evidence="4 5">
    <name type="scientific">Alkaliphilus peptidifermentans DSM 18978</name>
    <dbReference type="NCBI Taxonomy" id="1120976"/>
    <lineage>
        <taxon>Bacteria</taxon>
        <taxon>Bacillati</taxon>
        <taxon>Bacillota</taxon>
        <taxon>Clostridia</taxon>
        <taxon>Peptostreptococcales</taxon>
        <taxon>Natronincolaceae</taxon>
        <taxon>Alkaliphilus</taxon>
    </lineage>
</organism>
<dbReference type="GO" id="GO:0016787">
    <property type="term" value="F:hydrolase activity"/>
    <property type="evidence" value="ECO:0007669"/>
    <property type="project" value="UniProtKB-KW"/>
</dbReference>
<name>A0A1G5L3K4_9FIRM</name>
<evidence type="ECO:0000256" key="2">
    <source>
        <dbReference type="ARBA" id="ARBA00022801"/>
    </source>
</evidence>
<dbReference type="Proteomes" id="UP000198636">
    <property type="component" value="Unassembled WGS sequence"/>
</dbReference>
<keyword evidence="2 4" id="KW-0378">Hydrolase</keyword>
<keyword evidence="5" id="KW-1185">Reference proteome</keyword>
<gene>
    <name evidence="4" type="ORF">SAMN03080606_04034</name>
</gene>
<accession>A0A1G5L3K4</accession>
<protein>
    <submittedName>
        <fullName evidence="4">Choloylglycine hydrolase</fullName>
    </submittedName>
</protein>
<dbReference type="PANTHER" id="PTHR35527:SF2">
    <property type="entry name" value="HYDROLASE"/>
    <property type="match status" value="1"/>
</dbReference>
<dbReference type="InterPro" id="IPR029132">
    <property type="entry name" value="CBAH/NAAA_C"/>
</dbReference>
<dbReference type="Gene3D" id="3.60.60.10">
    <property type="entry name" value="Penicillin V Acylase, Chain A"/>
    <property type="match status" value="1"/>
</dbReference>
<dbReference type="PANTHER" id="PTHR35527">
    <property type="entry name" value="CHOLOYLGLYCINE HYDROLASE"/>
    <property type="match status" value="1"/>
</dbReference>
<dbReference type="InterPro" id="IPR029055">
    <property type="entry name" value="Ntn_hydrolases_N"/>
</dbReference>
<reference evidence="4 5" key="1">
    <citation type="submission" date="2016-10" db="EMBL/GenBank/DDBJ databases">
        <authorList>
            <person name="de Groot N.N."/>
        </authorList>
    </citation>
    <scope>NUCLEOTIDE SEQUENCE [LARGE SCALE GENOMIC DNA]</scope>
    <source>
        <strain evidence="4 5">DSM 18978</strain>
    </source>
</reference>
<dbReference type="RefSeq" id="WP_091547272.1">
    <property type="nucleotide sequence ID" value="NZ_FMUS01000037.1"/>
</dbReference>
<dbReference type="AlphaFoldDB" id="A0A1G5L3K4"/>
<comment type="similarity">
    <text evidence="1">Belongs to the peptidase C59 family.</text>
</comment>
<evidence type="ECO:0000256" key="1">
    <source>
        <dbReference type="ARBA" id="ARBA00006625"/>
    </source>
</evidence>
<evidence type="ECO:0000313" key="5">
    <source>
        <dbReference type="Proteomes" id="UP000198636"/>
    </source>
</evidence>
<proteinExistence type="inferred from homology"/>
<dbReference type="Pfam" id="PF02275">
    <property type="entry name" value="CBAH"/>
    <property type="match status" value="1"/>
</dbReference>
<sequence length="343" mass="39329">MSMICACSEFMLKGHEKVRVSGRTMDWFEEMNSSFVIVSRGTKVFSYYDGEEKEKLPFKQGMHWKTRYGFVGINSWNLPIYLDGINEMGLSAGLLSLYGCEYPKPNNCPEKNISIGYLLQYVLGNCKDVNEVKEFLESGVTVCDLSVLHVSGDRNLHLVVHDAEGKSLVLEAEAGEIKLYHDREASVLTNSPFLHWHLMNMRNYCHLTYKDASSDGPWSPFGHGSGMLGLPGDSTPPSRFVRLTMFREFSPISKDVHEEIQQAFHIINRVALVNGEDNIEYTLWEVVRDHINRIYYFRTNQNQSIRAIDLNKIDFSSFKKYKPLPLTTGNSYEDVTLFFKEIN</sequence>
<evidence type="ECO:0000259" key="3">
    <source>
        <dbReference type="Pfam" id="PF02275"/>
    </source>
</evidence>
<feature type="domain" description="Choloylglycine hydrolase/NAAA C-terminal" evidence="3">
    <location>
        <begin position="7"/>
        <end position="315"/>
    </location>
</feature>
<dbReference type="InterPro" id="IPR052193">
    <property type="entry name" value="Peptidase_C59"/>
</dbReference>
<dbReference type="STRING" id="1120976.SAMN03080606_04034"/>
<dbReference type="OrthoDB" id="9794717at2"/>
<dbReference type="EMBL" id="FMUS01000037">
    <property type="protein sequence ID" value="SCZ07485.1"/>
    <property type="molecule type" value="Genomic_DNA"/>
</dbReference>
<dbReference type="SUPFAM" id="SSF56235">
    <property type="entry name" value="N-terminal nucleophile aminohydrolases (Ntn hydrolases)"/>
    <property type="match status" value="1"/>
</dbReference>
<evidence type="ECO:0000313" key="4">
    <source>
        <dbReference type="EMBL" id="SCZ07485.1"/>
    </source>
</evidence>